<keyword evidence="1" id="KW-0812">Transmembrane</keyword>
<keyword evidence="1" id="KW-1133">Transmembrane helix</keyword>
<feature type="domain" description="Glycoside hydrolase family 2 catalytic" evidence="2">
    <location>
        <begin position="57"/>
        <end position="167"/>
    </location>
</feature>
<feature type="transmembrane region" description="Helical" evidence="1">
    <location>
        <begin position="7"/>
        <end position="25"/>
    </location>
</feature>
<dbReference type="Pfam" id="PF02836">
    <property type="entry name" value="Glyco_hydro_2_C"/>
    <property type="match status" value="1"/>
</dbReference>
<evidence type="ECO:0000313" key="3">
    <source>
        <dbReference type="EMBL" id="CAK0866621.1"/>
    </source>
</evidence>
<organism evidence="3 4">
    <name type="scientific">Prorocentrum cordatum</name>
    <dbReference type="NCBI Taxonomy" id="2364126"/>
    <lineage>
        <taxon>Eukaryota</taxon>
        <taxon>Sar</taxon>
        <taxon>Alveolata</taxon>
        <taxon>Dinophyceae</taxon>
        <taxon>Prorocentrales</taxon>
        <taxon>Prorocentraceae</taxon>
        <taxon>Prorocentrum</taxon>
    </lineage>
</organism>
<protein>
    <recommendedName>
        <fullName evidence="2">Glycoside hydrolase family 2 catalytic domain-containing protein</fullName>
    </recommendedName>
</protein>
<dbReference type="SUPFAM" id="SSF51445">
    <property type="entry name" value="(Trans)glycosidases"/>
    <property type="match status" value="1"/>
</dbReference>
<dbReference type="InterPro" id="IPR006103">
    <property type="entry name" value="Glyco_hydro_2_cat"/>
</dbReference>
<reference evidence="3" key="1">
    <citation type="submission" date="2023-10" db="EMBL/GenBank/DDBJ databases">
        <authorList>
            <person name="Chen Y."/>
            <person name="Shah S."/>
            <person name="Dougan E. K."/>
            <person name="Thang M."/>
            <person name="Chan C."/>
        </authorList>
    </citation>
    <scope>NUCLEOTIDE SEQUENCE [LARGE SCALE GENOMIC DNA]</scope>
</reference>
<proteinExistence type="predicted"/>
<dbReference type="Gene3D" id="3.20.20.80">
    <property type="entry name" value="Glycosidases"/>
    <property type="match status" value="1"/>
</dbReference>
<evidence type="ECO:0000313" key="4">
    <source>
        <dbReference type="Proteomes" id="UP001189429"/>
    </source>
</evidence>
<name>A0ABN9V202_9DINO</name>
<accession>A0ABN9V202</accession>
<feature type="transmembrane region" description="Helical" evidence="1">
    <location>
        <begin position="31"/>
        <end position="54"/>
    </location>
</feature>
<dbReference type="EMBL" id="CAUYUJ010016555">
    <property type="protein sequence ID" value="CAK0866621.1"/>
    <property type="molecule type" value="Genomic_DNA"/>
</dbReference>
<gene>
    <name evidence="3" type="ORF">PCOR1329_LOCUS53754</name>
</gene>
<feature type="non-terminal residue" evidence="3">
    <location>
        <position position="287"/>
    </location>
</feature>
<dbReference type="Proteomes" id="UP001189429">
    <property type="component" value="Unassembled WGS sequence"/>
</dbReference>
<evidence type="ECO:0000259" key="2">
    <source>
        <dbReference type="Pfam" id="PF02836"/>
    </source>
</evidence>
<dbReference type="InterPro" id="IPR017853">
    <property type="entry name" value="GH"/>
</dbReference>
<comment type="caution">
    <text evidence="3">The sequence shown here is derived from an EMBL/GenBank/DDBJ whole genome shotgun (WGS) entry which is preliminary data.</text>
</comment>
<keyword evidence="4" id="KW-1185">Reference proteome</keyword>
<sequence length="287" mass="30951">MLVVVRLVLRLVMLRVMPVVVLVVVQVVVRLLVLGVVPVVVLVVVLVIVLVAGWGQVRAVMHHPAILMWLVGNEWNYNGLYYGLPFEETLAKVSKVVDIIKEVDQGHPVATVHGELPSADTLKALSSVDIWGVNKYSGLTFGDLFDTWSRVSELPMFLGEYGADAYDARAGQPNEAAQAEATSALSAELLSASSAANRGPCIGGAVFELADEWWKAAPRLQVAPCSKMISTNSLACAEGLQLSRGALRKGSSHVMIPRSDDQTPLKILSAMGIRACASCRRARHSCR</sequence>
<evidence type="ECO:0000256" key="1">
    <source>
        <dbReference type="SAM" id="Phobius"/>
    </source>
</evidence>
<keyword evidence="1" id="KW-0472">Membrane</keyword>